<name>A0A7G9RKZ6_9BURK</name>
<evidence type="ECO:0000256" key="2">
    <source>
        <dbReference type="ARBA" id="ARBA00004651"/>
    </source>
</evidence>
<comment type="cofactor">
    <cofactor evidence="1">
        <name>Zn(2+)</name>
        <dbReference type="ChEBI" id="CHEBI:29105"/>
    </cofactor>
</comment>
<dbReference type="GO" id="GO:0004222">
    <property type="term" value="F:metalloendopeptidase activity"/>
    <property type="evidence" value="ECO:0007669"/>
    <property type="project" value="InterPro"/>
</dbReference>
<evidence type="ECO:0000256" key="10">
    <source>
        <dbReference type="ARBA" id="ARBA00023049"/>
    </source>
</evidence>
<dbReference type="Pfam" id="PF01435">
    <property type="entry name" value="Peptidase_M48"/>
    <property type="match status" value="1"/>
</dbReference>
<protein>
    <submittedName>
        <fullName evidence="14">M48 family metallopeptidase</fullName>
    </submittedName>
</protein>
<evidence type="ECO:0000313" key="15">
    <source>
        <dbReference type="Proteomes" id="UP000515811"/>
    </source>
</evidence>
<evidence type="ECO:0000256" key="4">
    <source>
        <dbReference type="ARBA" id="ARBA00022670"/>
    </source>
</evidence>
<evidence type="ECO:0000256" key="5">
    <source>
        <dbReference type="ARBA" id="ARBA00022692"/>
    </source>
</evidence>
<evidence type="ECO:0000256" key="6">
    <source>
        <dbReference type="ARBA" id="ARBA00022723"/>
    </source>
</evidence>
<comment type="subcellular location">
    <subcellularLocation>
        <location evidence="2">Cell membrane</location>
        <topology evidence="2">Multi-pass membrane protein</topology>
    </subcellularLocation>
</comment>
<keyword evidence="7" id="KW-0378">Hydrolase</keyword>
<evidence type="ECO:0000256" key="1">
    <source>
        <dbReference type="ARBA" id="ARBA00001947"/>
    </source>
</evidence>
<dbReference type="PANTHER" id="PTHR43221:SF1">
    <property type="entry name" value="PROTEASE HTPX"/>
    <property type="match status" value="1"/>
</dbReference>
<dbReference type="GO" id="GO:0046872">
    <property type="term" value="F:metal ion binding"/>
    <property type="evidence" value="ECO:0007669"/>
    <property type="project" value="UniProtKB-KW"/>
</dbReference>
<dbReference type="GO" id="GO:0006508">
    <property type="term" value="P:proteolysis"/>
    <property type="evidence" value="ECO:0007669"/>
    <property type="project" value="UniProtKB-KW"/>
</dbReference>
<dbReference type="InterPro" id="IPR001915">
    <property type="entry name" value="Peptidase_M48"/>
</dbReference>
<keyword evidence="6" id="KW-0479">Metal-binding</keyword>
<feature type="transmembrane region" description="Helical" evidence="12">
    <location>
        <begin position="534"/>
        <end position="552"/>
    </location>
</feature>
<keyword evidence="9 12" id="KW-1133">Transmembrane helix</keyword>
<feature type="transmembrane region" description="Helical" evidence="12">
    <location>
        <begin position="80"/>
        <end position="102"/>
    </location>
</feature>
<dbReference type="InterPro" id="IPR050083">
    <property type="entry name" value="HtpX_protease"/>
</dbReference>
<evidence type="ECO:0000256" key="12">
    <source>
        <dbReference type="SAM" id="Phobius"/>
    </source>
</evidence>
<keyword evidence="10" id="KW-0482">Metalloprotease</keyword>
<keyword evidence="3" id="KW-1003">Cell membrane</keyword>
<evidence type="ECO:0000313" key="14">
    <source>
        <dbReference type="EMBL" id="QNN56271.1"/>
    </source>
</evidence>
<evidence type="ECO:0000256" key="7">
    <source>
        <dbReference type="ARBA" id="ARBA00022801"/>
    </source>
</evidence>
<keyword evidence="5 12" id="KW-0812">Transmembrane</keyword>
<reference evidence="14 15" key="1">
    <citation type="submission" date="2020-08" db="EMBL/GenBank/DDBJ databases">
        <title>Genome sequence of Diaphorobacter ruginosibacter DSM 27467T.</title>
        <authorList>
            <person name="Hyun D.-W."/>
            <person name="Bae J.-W."/>
        </authorList>
    </citation>
    <scope>NUCLEOTIDE SEQUENCE [LARGE SCALE GENOMIC DNA]</scope>
    <source>
        <strain evidence="14 15">DSM 27467</strain>
    </source>
</reference>
<proteinExistence type="predicted"/>
<feature type="domain" description="Peptidase M48" evidence="13">
    <location>
        <begin position="275"/>
        <end position="447"/>
    </location>
</feature>
<keyword evidence="11 12" id="KW-0472">Membrane</keyword>
<evidence type="ECO:0000256" key="9">
    <source>
        <dbReference type="ARBA" id="ARBA00022989"/>
    </source>
</evidence>
<dbReference type="PANTHER" id="PTHR43221">
    <property type="entry name" value="PROTEASE HTPX"/>
    <property type="match status" value="1"/>
</dbReference>
<evidence type="ECO:0000259" key="13">
    <source>
        <dbReference type="Pfam" id="PF01435"/>
    </source>
</evidence>
<evidence type="ECO:0000256" key="8">
    <source>
        <dbReference type="ARBA" id="ARBA00022833"/>
    </source>
</evidence>
<evidence type="ECO:0000256" key="3">
    <source>
        <dbReference type="ARBA" id="ARBA00022475"/>
    </source>
</evidence>
<keyword evidence="15" id="KW-1185">Reference proteome</keyword>
<dbReference type="RefSeq" id="WP_187596540.1">
    <property type="nucleotide sequence ID" value="NZ_CP060714.1"/>
</dbReference>
<feature type="transmembrane region" description="Helical" evidence="12">
    <location>
        <begin position="167"/>
        <end position="187"/>
    </location>
</feature>
<dbReference type="KEGG" id="drg:H9K76_17175"/>
<evidence type="ECO:0000256" key="11">
    <source>
        <dbReference type="ARBA" id="ARBA00023136"/>
    </source>
</evidence>
<gene>
    <name evidence="14" type="ORF">H9K76_17175</name>
</gene>
<dbReference type="CDD" id="cd07328">
    <property type="entry name" value="M48_Ste24p_like"/>
    <property type="match status" value="1"/>
</dbReference>
<feature type="transmembrane region" description="Helical" evidence="12">
    <location>
        <begin position="131"/>
        <end position="155"/>
    </location>
</feature>
<accession>A0A7G9RKZ6</accession>
<dbReference type="GO" id="GO:0005886">
    <property type="term" value="C:plasma membrane"/>
    <property type="evidence" value="ECO:0007669"/>
    <property type="project" value="UniProtKB-SubCell"/>
</dbReference>
<organism evidence="14 15">
    <name type="scientific">Diaphorobacter ruginosibacter</name>
    <dbReference type="NCBI Taxonomy" id="1715720"/>
    <lineage>
        <taxon>Bacteria</taxon>
        <taxon>Pseudomonadati</taxon>
        <taxon>Pseudomonadota</taxon>
        <taxon>Betaproteobacteria</taxon>
        <taxon>Burkholderiales</taxon>
        <taxon>Comamonadaceae</taxon>
        <taxon>Diaphorobacter</taxon>
    </lineage>
</organism>
<dbReference type="AlphaFoldDB" id="A0A7G9RKZ6"/>
<sequence length="696" mass="76674">MWQWSRADAPVDAQEQIKEYQSVIAELDALIARKGFGVTVTVNDNGKKVLAARVRSEYQKELADLQAGGLHSTSRHLQPWLALCTMVFSVLALAWSALGVVYQKRLGRKAMESRAILLATFQKGRKLLPPYMVIMVVLLFGGAIPMLVYEIMPILRHSNYSKGDMKIMLLLSGVALFLLYSGVKVLWDVWKASRTPLVNEPIEVMGQSVTRAQVPELWAFVDRVVSHTGAGTPDAIVVGLNEGFFVTEHPVKLRNGDLLPKGRVLYLPLPYMAFMSAAEVAAVIGHELGHFIGEDTLYSQHFSPIYSATVNHIVAVAGGADHEESWLDVLRRPATLFGEMFLDSFHEAVSYWSRQRELAADAVGAKVTHPIAVASSLLRITALEPHVSLALHENWDQGRAVEGGVLAHVRRLVQAHGMVDPSEHLQNRQSHPTDSHPELAVRLEALGQSATPALIARAMDPRPGTLLQELGLEAASEEAGPVSPHAAAPDVTSALQQELSGAAASARAEKIEELSGMVQDAREPKAIFDRTTKMFVMVLFFTLVLFAIGIAVQFTGNPKADTRWIGLGLCALGLGGIVWLVYLRKRKMHPALVIEQKGLRLFDSPELLAWEAIDDFDFTETSHMFIIKLSLDRQVTPPDLKVSKLRASFNKRSHELTVNLIGFDGKRAQQVAQDMMGAWRAHYAVQELVRMGVHAP</sequence>
<keyword evidence="4" id="KW-0645">Protease</keyword>
<keyword evidence="8" id="KW-0862">Zinc</keyword>
<dbReference type="Proteomes" id="UP000515811">
    <property type="component" value="Chromosome"/>
</dbReference>
<feature type="transmembrane region" description="Helical" evidence="12">
    <location>
        <begin position="564"/>
        <end position="583"/>
    </location>
</feature>
<dbReference type="EMBL" id="CP060714">
    <property type="protein sequence ID" value="QNN56271.1"/>
    <property type="molecule type" value="Genomic_DNA"/>
</dbReference>